<keyword evidence="1" id="KW-1133">Transmembrane helix</keyword>
<dbReference type="RefSeq" id="WP_034892343.1">
    <property type="nucleotide sequence ID" value="NZ_JRUQ01000032.1"/>
</dbReference>
<evidence type="ECO:0000313" key="3">
    <source>
        <dbReference type="Proteomes" id="UP000030351"/>
    </source>
</evidence>
<keyword evidence="1" id="KW-0812">Transmembrane</keyword>
<feature type="transmembrane region" description="Helical" evidence="1">
    <location>
        <begin position="80"/>
        <end position="100"/>
    </location>
</feature>
<dbReference type="OrthoDB" id="6547738at2"/>
<feature type="transmembrane region" description="Helical" evidence="1">
    <location>
        <begin position="46"/>
        <end position="68"/>
    </location>
</feature>
<comment type="caution">
    <text evidence="2">The sequence shown here is derived from an EMBL/GenBank/DDBJ whole genome shotgun (WGS) entry which is preliminary data.</text>
</comment>
<dbReference type="AlphaFoldDB" id="A0A0A4A7R7"/>
<dbReference type="STRING" id="371042.NG99_11235"/>
<protein>
    <submittedName>
        <fullName evidence="2">Uncharacterized protein</fullName>
    </submittedName>
</protein>
<evidence type="ECO:0000256" key="1">
    <source>
        <dbReference type="SAM" id="Phobius"/>
    </source>
</evidence>
<dbReference type="Proteomes" id="UP000030351">
    <property type="component" value="Unassembled WGS sequence"/>
</dbReference>
<evidence type="ECO:0000313" key="2">
    <source>
        <dbReference type="EMBL" id="KGT93883.1"/>
    </source>
</evidence>
<dbReference type="EMBL" id="JRUQ01000032">
    <property type="protein sequence ID" value="KGT93883.1"/>
    <property type="molecule type" value="Genomic_DNA"/>
</dbReference>
<keyword evidence="1" id="KW-0472">Membrane</keyword>
<reference evidence="2 3" key="1">
    <citation type="submission" date="2014-10" db="EMBL/GenBank/DDBJ databases">
        <title>Genome sequence of Erwinia typographi M043b.</title>
        <authorList>
            <person name="Chan K.-G."/>
            <person name="Tan W.-S."/>
        </authorList>
    </citation>
    <scope>NUCLEOTIDE SEQUENCE [LARGE SCALE GENOMIC DNA]</scope>
    <source>
        <strain evidence="2 3">M043b</strain>
    </source>
</reference>
<name>A0A0A4A7R7_9GAMM</name>
<feature type="transmembrane region" description="Helical" evidence="1">
    <location>
        <begin position="7"/>
        <end position="26"/>
    </location>
</feature>
<proteinExistence type="predicted"/>
<keyword evidence="3" id="KW-1185">Reference proteome</keyword>
<sequence length="106" mass="12582">MRKFLKVFAWLLTLTAIVCITLALFWSASKSPEALTHLMRWFDKTWIAWLIWRLVIYAVTAYFAYQCWQLKKSDPAWRRMILRICSIGTLYIVVMEWALYSTTGGH</sequence>
<accession>A0A0A4A7R7</accession>
<gene>
    <name evidence="2" type="ORF">NG99_11235</name>
</gene>
<organism evidence="2 3">
    <name type="scientific">Erwinia typographi</name>
    <dbReference type="NCBI Taxonomy" id="371042"/>
    <lineage>
        <taxon>Bacteria</taxon>
        <taxon>Pseudomonadati</taxon>
        <taxon>Pseudomonadota</taxon>
        <taxon>Gammaproteobacteria</taxon>
        <taxon>Enterobacterales</taxon>
        <taxon>Erwiniaceae</taxon>
        <taxon>Erwinia</taxon>
    </lineage>
</organism>